<dbReference type="OrthoDB" id="3261594at2759"/>
<evidence type="ECO:0000313" key="2">
    <source>
        <dbReference type="Proteomes" id="UP000054217"/>
    </source>
</evidence>
<proteinExistence type="predicted"/>
<dbReference type="EMBL" id="KN832001">
    <property type="protein sequence ID" value="KIN99815.1"/>
    <property type="molecule type" value="Genomic_DNA"/>
</dbReference>
<dbReference type="AlphaFoldDB" id="A0A0C3NWU0"/>
<dbReference type="Proteomes" id="UP000054217">
    <property type="component" value="Unassembled WGS sequence"/>
</dbReference>
<gene>
    <name evidence="1" type="ORF">M404DRAFT_30067</name>
</gene>
<dbReference type="STRING" id="870435.A0A0C3NWU0"/>
<dbReference type="InParanoid" id="A0A0C3NWU0"/>
<dbReference type="HOGENOM" id="CLU_007337_3_0_1"/>
<accession>A0A0C3NWU0</accession>
<name>A0A0C3NWU0_PISTI</name>
<organism evidence="1 2">
    <name type="scientific">Pisolithus tinctorius Marx 270</name>
    <dbReference type="NCBI Taxonomy" id="870435"/>
    <lineage>
        <taxon>Eukaryota</taxon>
        <taxon>Fungi</taxon>
        <taxon>Dikarya</taxon>
        <taxon>Basidiomycota</taxon>
        <taxon>Agaricomycotina</taxon>
        <taxon>Agaricomycetes</taxon>
        <taxon>Agaricomycetidae</taxon>
        <taxon>Boletales</taxon>
        <taxon>Sclerodermatineae</taxon>
        <taxon>Pisolithaceae</taxon>
        <taxon>Pisolithus</taxon>
    </lineage>
</organism>
<sequence length="199" mass="21972">MEFVSALSVATLEDPVTKLSTHTLECLCNPPRQPLHIDNPGHHHSISVYLAMEHSSKDAYEKICRSTARNFLGALGIEDILSFHSVENIIASLTGVEKVQHDMCVNSCAAFTGPYSALDRCLLCETSRWNEELLQGMHGQSKVPAKKFTTIPLGPQLQALYRDPNLAHQMQYLHECTQQIIAELQDTGSISLVDDITAG</sequence>
<protein>
    <submittedName>
        <fullName evidence="1">Uncharacterized protein</fullName>
    </submittedName>
</protein>
<evidence type="ECO:0000313" key="1">
    <source>
        <dbReference type="EMBL" id="KIN99815.1"/>
    </source>
</evidence>
<keyword evidence="2" id="KW-1185">Reference proteome</keyword>
<reference evidence="2" key="2">
    <citation type="submission" date="2015-01" db="EMBL/GenBank/DDBJ databases">
        <title>Evolutionary Origins and Diversification of the Mycorrhizal Mutualists.</title>
        <authorList>
            <consortium name="DOE Joint Genome Institute"/>
            <consortium name="Mycorrhizal Genomics Consortium"/>
            <person name="Kohler A."/>
            <person name="Kuo A."/>
            <person name="Nagy L.G."/>
            <person name="Floudas D."/>
            <person name="Copeland A."/>
            <person name="Barry K.W."/>
            <person name="Cichocki N."/>
            <person name="Veneault-Fourrey C."/>
            <person name="LaButti K."/>
            <person name="Lindquist E.A."/>
            <person name="Lipzen A."/>
            <person name="Lundell T."/>
            <person name="Morin E."/>
            <person name="Murat C."/>
            <person name="Riley R."/>
            <person name="Ohm R."/>
            <person name="Sun H."/>
            <person name="Tunlid A."/>
            <person name="Henrissat B."/>
            <person name="Grigoriev I.V."/>
            <person name="Hibbett D.S."/>
            <person name="Martin F."/>
        </authorList>
    </citation>
    <scope>NUCLEOTIDE SEQUENCE [LARGE SCALE GENOMIC DNA]</scope>
    <source>
        <strain evidence="2">Marx 270</strain>
    </source>
</reference>
<reference evidence="1 2" key="1">
    <citation type="submission" date="2014-04" db="EMBL/GenBank/DDBJ databases">
        <authorList>
            <consortium name="DOE Joint Genome Institute"/>
            <person name="Kuo A."/>
            <person name="Kohler A."/>
            <person name="Costa M.D."/>
            <person name="Nagy L.G."/>
            <person name="Floudas D."/>
            <person name="Copeland A."/>
            <person name="Barry K.W."/>
            <person name="Cichocki N."/>
            <person name="Veneault-Fourrey C."/>
            <person name="LaButti K."/>
            <person name="Lindquist E.A."/>
            <person name="Lipzen A."/>
            <person name="Lundell T."/>
            <person name="Morin E."/>
            <person name="Murat C."/>
            <person name="Sun H."/>
            <person name="Tunlid A."/>
            <person name="Henrissat B."/>
            <person name="Grigoriev I.V."/>
            <person name="Hibbett D.S."/>
            <person name="Martin F."/>
            <person name="Nordberg H.P."/>
            <person name="Cantor M.N."/>
            <person name="Hua S.X."/>
        </authorList>
    </citation>
    <scope>NUCLEOTIDE SEQUENCE [LARGE SCALE GENOMIC DNA]</scope>
    <source>
        <strain evidence="1 2">Marx 270</strain>
    </source>
</reference>